<keyword evidence="4" id="KW-0804">Transcription</keyword>
<keyword evidence="2" id="KW-0805">Transcription regulation</keyword>
<proteinExistence type="inferred from homology"/>
<dbReference type="AlphaFoldDB" id="A0A1Y6CQ69"/>
<dbReference type="STRING" id="560819.SAMN05428998_1438"/>
<accession>A0A1Y6CQ69</accession>
<evidence type="ECO:0000259" key="5">
    <source>
        <dbReference type="PROSITE" id="PS50931"/>
    </source>
</evidence>
<name>A0A1Y6CQ69_9PROT</name>
<dbReference type="PANTHER" id="PTHR30537">
    <property type="entry name" value="HTH-TYPE TRANSCRIPTIONAL REGULATOR"/>
    <property type="match status" value="1"/>
</dbReference>
<organism evidence="6 7">
    <name type="scientific">Tistlia consotensis USBA 355</name>
    <dbReference type="NCBI Taxonomy" id="560819"/>
    <lineage>
        <taxon>Bacteria</taxon>
        <taxon>Pseudomonadati</taxon>
        <taxon>Pseudomonadota</taxon>
        <taxon>Alphaproteobacteria</taxon>
        <taxon>Rhodospirillales</taxon>
        <taxon>Rhodovibrionaceae</taxon>
        <taxon>Tistlia</taxon>
    </lineage>
</organism>
<reference evidence="6 7" key="1">
    <citation type="submission" date="2017-04" db="EMBL/GenBank/DDBJ databases">
        <authorList>
            <person name="Afonso C.L."/>
            <person name="Miller P.J."/>
            <person name="Scott M.A."/>
            <person name="Spackman E."/>
            <person name="Goraichik I."/>
            <person name="Dimitrov K.M."/>
            <person name="Suarez D.L."/>
            <person name="Swayne D.E."/>
        </authorList>
    </citation>
    <scope>NUCLEOTIDE SEQUENCE [LARGE SCALE GENOMIC DNA]</scope>
    <source>
        <strain evidence="6 7">USBA 355</strain>
    </source>
</reference>
<gene>
    <name evidence="6" type="ORF">SAMN05428998_1438</name>
</gene>
<dbReference type="PROSITE" id="PS50931">
    <property type="entry name" value="HTH_LYSR"/>
    <property type="match status" value="1"/>
</dbReference>
<dbReference type="GO" id="GO:0006351">
    <property type="term" value="P:DNA-templated transcription"/>
    <property type="evidence" value="ECO:0007669"/>
    <property type="project" value="TreeGrafter"/>
</dbReference>
<keyword evidence="7" id="KW-1185">Reference proteome</keyword>
<evidence type="ECO:0000256" key="2">
    <source>
        <dbReference type="ARBA" id="ARBA00023015"/>
    </source>
</evidence>
<dbReference type="InterPro" id="IPR058163">
    <property type="entry name" value="LysR-type_TF_proteobact-type"/>
</dbReference>
<dbReference type="InterPro" id="IPR036390">
    <property type="entry name" value="WH_DNA-bd_sf"/>
</dbReference>
<dbReference type="GO" id="GO:0043565">
    <property type="term" value="F:sequence-specific DNA binding"/>
    <property type="evidence" value="ECO:0007669"/>
    <property type="project" value="TreeGrafter"/>
</dbReference>
<evidence type="ECO:0000256" key="3">
    <source>
        <dbReference type="ARBA" id="ARBA00023125"/>
    </source>
</evidence>
<dbReference type="InterPro" id="IPR036388">
    <property type="entry name" value="WH-like_DNA-bd_sf"/>
</dbReference>
<dbReference type="RefSeq" id="WP_085126618.1">
    <property type="nucleotide sequence ID" value="NZ_FWZX01000043.1"/>
</dbReference>
<dbReference type="InterPro" id="IPR005119">
    <property type="entry name" value="LysR_subst-bd"/>
</dbReference>
<sequence length="306" mass="33700">MSLNWDDMRVFLAVAREGSLSAAARRLGVTQPTAGRRLRALEESLSARLFDRLPQGFLPTPAGSELLPLAEAMERSAEAVARRQPALADRLHGTVRISMGEVTAQFLAPRLPALRARLPEIELELAVSHLLANLSRREADLVIRDCLPESPGLIARRLGRFAFAVYGARDYVAANPAALTEARFRDCAWVGYDEEHHYFSGQDWLLSRLEGRLPAVRFNDAMVLQEALRAGTGLGVVACFAADTDPSLVRLTPPIEAVDSTKHLIVHQDLRRVPRVRAVMDALVELFESEAEALAGGLPERERRSA</sequence>
<dbReference type="SUPFAM" id="SSF53850">
    <property type="entry name" value="Periplasmic binding protein-like II"/>
    <property type="match status" value="1"/>
</dbReference>
<protein>
    <submittedName>
        <fullName evidence="6">DNA-binding transcriptional regulator, LysR family</fullName>
    </submittedName>
</protein>
<dbReference type="Gene3D" id="3.40.190.290">
    <property type="match status" value="1"/>
</dbReference>
<dbReference type="GO" id="GO:0003700">
    <property type="term" value="F:DNA-binding transcription factor activity"/>
    <property type="evidence" value="ECO:0007669"/>
    <property type="project" value="InterPro"/>
</dbReference>
<dbReference type="Gene3D" id="1.10.10.10">
    <property type="entry name" value="Winged helix-like DNA-binding domain superfamily/Winged helix DNA-binding domain"/>
    <property type="match status" value="1"/>
</dbReference>
<dbReference type="Pfam" id="PF00126">
    <property type="entry name" value="HTH_1"/>
    <property type="match status" value="1"/>
</dbReference>
<evidence type="ECO:0000256" key="4">
    <source>
        <dbReference type="ARBA" id="ARBA00023163"/>
    </source>
</evidence>
<dbReference type="SUPFAM" id="SSF46785">
    <property type="entry name" value="Winged helix' DNA-binding domain"/>
    <property type="match status" value="1"/>
</dbReference>
<dbReference type="InterPro" id="IPR000847">
    <property type="entry name" value="LysR_HTH_N"/>
</dbReference>
<dbReference type="EMBL" id="FWZX01000043">
    <property type="protein sequence ID" value="SMF81196.1"/>
    <property type="molecule type" value="Genomic_DNA"/>
</dbReference>
<evidence type="ECO:0000313" key="6">
    <source>
        <dbReference type="EMBL" id="SMF81196.1"/>
    </source>
</evidence>
<evidence type="ECO:0000313" key="7">
    <source>
        <dbReference type="Proteomes" id="UP000192917"/>
    </source>
</evidence>
<comment type="similarity">
    <text evidence="1">Belongs to the LysR transcriptional regulatory family.</text>
</comment>
<evidence type="ECO:0000256" key="1">
    <source>
        <dbReference type="ARBA" id="ARBA00009437"/>
    </source>
</evidence>
<dbReference type="Pfam" id="PF03466">
    <property type="entry name" value="LysR_substrate"/>
    <property type="match status" value="1"/>
</dbReference>
<feature type="domain" description="HTH lysR-type" evidence="5">
    <location>
        <begin position="3"/>
        <end position="60"/>
    </location>
</feature>
<dbReference type="PRINTS" id="PR00039">
    <property type="entry name" value="HTHLYSR"/>
</dbReference>
<keyword evidence="3 6" id="KW-0238">DNA-binding</keyword>
<dbReference type="PANTHER" id="PTHR30537:SF3">
    <property type="entry name" value="TRANSCRIPTIONAL REGULATORY PROTEIN"/>
    <property type="match status" value="1"/>
</dbReference>
<dbReference type="Proteomes" id="UP000192917">
    <property type="component" value="Unassembled WGS sequence"/>
</dbReference>